<reference evidence="1" key="1">
    <citation type="submission" date="2023-06" db="EMBL/GenBank/DDBJ databases">
        <authorList>
            <person name="Jiang Y."/>
            <person name="Liu Q."/>
        </authorList>
    </citation>
    <scope>NUCLEOTIDE SEQUENCE</scope>
    <source>
        <strain evidence="1">CGMCC 1.12090</strain>
    </source>
</reference>
<gene>
    <name evidence="1" type="ORF">Q2T77_06505</name>
</gene>
<accession>A0ABT8S0Y0</accession>
<proteinExistence type="predicted"/>
<name>A0ABT8S0Y0_9BURK</name>
<sequence>MNSLDALRKMVDHYPGGRAAIAVRLGKTDEVLRKELSGSHSHKLGMVDAETIAELCHDAKSEHRHALVNTLSTRSGGFISLPVFEMPGAANLQRTMSDVIREMSDVSISTIEGDADGVISDNDLSRSLKEIEEARTALQVHEVHLRSKNAAGKPVLRAA</sequence>
<dbReference type="EMBL" id="JAUKVY010000003">
    <property type="protein sequence ID" value="MDO1531932.1"/>
    <property type="molecule type" value="Genomic_DNA"/>
</dbReference>
<keyword evidence="2" id="KW-1185">Reference proteome</keyword>
<dbReference type="InterPro" id="IPR009679">
    <property type="entry name" value="Phage_186_CII-like"/>
</dbReference>
<dbReference type="Pfam" id="PF06892">
    <property type="entry name" value="Phage_CP76"/>
    <property type="match status" value="1"/>
</dbReference>
<dbReference type="RefSeq" id="WP_301805613.1">
    <property type="nucleotide sequence ID" value="NZ_JAUJZH010000003.1"/>
</dbReference>
<organism evidence="1 2">
    <name type="scientific">Variovorax ginsengisoli</name>
    <dbReference type="NCBI Taxonomy" id="363844"/>
    <lineage>
        <taxon>Bacteria</taxon>
        <taxon>Pseudomonadati</taxon>
        <taxon>Pseudomonadota</taxon>
        <taxon>Betaproteobacteria</taxon>
        <taxon>Burkholderiales</taxon>
        <taxon>Comamonadaceae</taxon>
        <taxon>Variovorax</taxon>
    </lineage>
</organism>
<evidence type="ECO:0000313" key="1">
    <source>
        <dbReference type="EMBL" id="MDO1531932.1"/>
    </source>
</evidence>
<evidence type="ECO:0000313" key="2">
    <source>
        <dbReference type="Proteomes" id="UP001169027"/>
    </source>
</evidence>
<protein>
    <submittedName>
        <fullName evidence="1">Transcriptional regulator</fullName>
    </submittedName>
</protein>
<dbReference type="Proteomes" id="UP001169027">
    <property type="component" value="Unassembled WGS sequence"/>
</dbReference>
<comment type="caution">
    <text evidence="1">The sequence shown here is derived from an EMBL/GenBank/DDBJ whole genome shotgun (WGS) entry which is preliminary data.</text>
</comment>